<proteinExistence type="predicted"/>
<gene>
    <name evidence="1" type="ORF">BcellWH2_05450</name>
</gene>
<dbReference type="PATRIC" id="fig|246787.4.peg.5622"/>
<protein>
    <submittedName>
        <fullName evidence="1">Uncharacterized protein</fullName>
    </submittedName>
</protein>
<dbReference type="RefSeq" id="WP_156482111.1">
    <property type="nucleotide sequence ID" value="NZ_DAWDZD010000002.1"/>
</dbReference>
<dbReference type="KEGG" id="bcel:BcellWH2_05450"/>
<evidence type="ECO:0000313" key="1">
    <source>
        <dbReference type="EMBL" id="ALJ62649.1"/>
    </source>
</evidence>
<sequence>MGFICKYSKKEIGIQFGRILSLKEAKRWMRIKKGAHQYNFDALLAMSKK</sequence>
<accession>A0A0P0GDQ8</accession>
<reference evidence="1 2" key="1">
    <citation type="journal article" date="2015" name="Science">
        <title>Genetic determinants of in vivo fitness and diet responsiveness in multiple human gut Bacteroides.</title>
        <authorList>
            <person name="Wu M."/>
            <person name="McNulty N.P."/>
            <person name="Rodionov D.A."/>
            <person name="Khoroshkin M.S."/>
            <person name="Griffin N.W."/>
            <person name="Cheng J."/>
            <person name="Latreille P."/>
            <person name="Kerstetter R.A."/>
            <person name="Terrapon N."/>
            <person name="Henrissat B."/>
            <person name="Osterman A.L."/>
            <person name="Gordon J.I."/>
        </authorList>
    </citation>
    <scope>NUCLEOTIDE SEQUENCE [LARGE SCALE GENOMIC DNA]</scope>
    <source>
        <strain evidence="1 2">WH2</strain>
    </source>
</reference>
<dbReference type="AlphaFoldDB" id="A0A0P0GDQ8"/>
<name>A0A0P0GDQ8_9BACE</name>
<organism evidence="1 2">
    <name type="scientific">Bacteroides cellulosilyticus</name>
    <dbReference type="NCBI Taxonomy" id="246787"/>
    <lineage>
        <taxon>Bacteria</taxon>
        <taxon>Pseudomonadati</taxon>
        <taxon>Bacteroidota</taxon>
        <taxon>Bacteroidia</taxon>
        <taxon>Bacteroidales</taxon>
        <taxon>Bacteroidaceae</taxon>
        <taxon>Bacteroides</taxon>
    </lineage>
</organism>
<evidence type="ECO:0000313" key="2">
    <source>
        <dbReference type="Proteomes" id="UP000061809"/>
    </source>
</evidence>
<dbReference type="Proteomes" id="UP000061809">
    <property type="component" value="Chromosome"/>
</dbReference>
<dbReference type="EMBL" id="CP012801">
    <property type="protein sequence ID" value="ALJ62649.1"/>
    <property type="molecule type" value="Genomic_DNA"/>
</dbReference>